<feature type="binding site" evidence="16">
    <location>
        <position position="87"/>
    </location>
    <ligand>
        <name>Zn(2+)</name>
        <dbReference type="ChEBI" id="CHEBI:29105"/>
        <note>catalytic</note>
    </ligand>
</feature>
<feature type="binding site" evidence="15">
    <location>
        <position position="157"/>
    </location>
    <ligand>
        <name>NADP(+)</name>
        <dbReference type="ChEBI" id="CHEBI:58349"/>
    </ligand>
</feature>
<dbReference type="GO" id="GO:0008703">
    <property type="term" value="F:5-amino-6-(5-phosphoribosylamino)uracil reductase activity"/>
    <property type="evidence" value="ECO:0007669"/>
    <property type="project" value="UniProtKB-EC"/>
</dbReference>
<dbReference type="InterPro" id="IPR002734">
    <property type="entry name" value="RibDG_C"/>
</dbReference>
<comment type="similarity">
    <text evidence="5 13">In the C-terminal section; belongs to the HTP reductase family.</text>
</comment>
<evidence type="ECO:0000256" key="9">
    <source>
        <dbReference type="ARBA" id="ARBA00022833"/>
    </source>
</evidence>
<feature type="binding site" evidence="15">
    <location>
        <position position="176"/>
    </location>
    <ligand>
        <name>NADP(+)</name>
        <dbReference type="ChEBI" id="CHEBI:58349"/>
    </ligand>
</feature>
<keyword evidence="8 13" id="KW-0378">Hydrolase</keyword>
<dbReference type="GO" id="GO:0008270">
    <property type="term" value="F:zinc ion binding"/>
    <property type="evidence" value="ECO:0007669"/>
    <property type="project" value="InterPro"/>
</dbReference>
<comment type="catalytic activity">
    <reaction evidence="13">
        <text>2,5-diamino-6-hydroxy-4-(5-phosphoribosylamino)-pyrimidine + H2O + H(+) = 5-amino-6-(5-phospho-D-ribosylamino)uracil + NH4(+)</text>
        <dbReference type="Rhea" id="RHEA:21868"/>
        <dbReference type="ChEBI" id="CHEBI:15377"/>
        <dbReference type="ChEBI" id="CHEBI:15378"/>
        <dbReference type="ChEBI" id="CHEBI:28938"/>
        <dbReference type="ChEBI" id="CHEBI:58453"/>
        <dbReference type="ChEBI" id="CHEBI:58614"/>
        <dbReference type="EC" id="3.5.4.26"/>
    </reaction>
</comment>
<evidence type="ECO:0000256" key="3">
    <source>
        <dbReference type="ARBA" id="ARBA00004910"/>
    </source>
</evidence>
<evidence type="ECO:0000256" key="10">
    <source>
        <dbReference type="ARBA" id="ARBA00022857"/>
    </source>
</evidence>
<dbReference type="InterPro" id="IPR002125">
    <property type="entry name" value="CMP_dCMP_dom"/>
</dbReference>
<evidence type="ECO:0000256" key="8">
    <source>
        <dbReference type="ARBA" id="ARBA00022801"/>
    </source>
</evidence>
<dbReference type="AlphaFoldDB" id="A0A250FLT3"/>
<feature type="binding site" evidence="16">
    <location>
        <position position="51"/>
    </location>
    <ligand>
        <name>Zn(2+)</name>
        <dbReference type="ChEBI" id="CHEBI:29105"/>
        <note>catalytic</note>
    </ligand>
</feature>
<keyword evidence="6 13" id="KW-0686">Riboflavin biosynthesis</keyword>
<dbReference type="InterPro" id="IPR004794">
    <property type="entry name" value="Eubact_RibD"/>
</dbReference>
<feature type="binding site" evidence="15">
    <location>
        <position position="213"/>
    </location>
    <ligand>
        <name>substrate</name>
    </ligand>
</feature>
<dbReference type="PIRSF" id="PIRSF006769">
    <property type="entry name" value="RibD"/>
    <property type="match status" value="1"/>
</dbReference>
<dbReference type="InterPro" id="IPR024072">
    <property type="entry name" value="DHFR-like_dom_sf"/>
</dbReference>
<comment type="pathway">
    <text evidence="2 13">Cofactor biosynthesis; riboflavin biosynthesis; 5-amino-6-(D-ribitylamino)uracil from GTP: step 2/4.</text>
</comment>
<accession>A0A250FLT3</accession>
<dbReference type="InterPro" id="IPR050765">
    <property type="entry name" value="Riboflavin_Biosynth_HTPR"/>
</dbReference>
<dbReference type="GO" id="GO:0008835">
    <property type="term" value="F:diaminohydroxyphosphoribosylaminopyrimidine deaminase activity"/>
    <property type="evidence" value="ECO:0007669"/>
    <property type="project" value="UniProtKB-EC"/>
</dbReference>
<evidence type="ECO:0000256" key="1">
    <source>
        <dbReference type="ARBA" id="ARBA00002151"/>
    </source>
</evidence>
<evidence type="ECO:0000256" key="5">
    <source>
        <dbReference type="ARBA" id="ARBA00007417"/>
    </source>
</evidence>
<dbReference type="EMBL" id="CP022386">
    <property type="protein sequence ID" value="ATA86063.1"/>
    <property type="molecule type" value="Genomic_DNA"/>
</dbReference>
<dbReference type="PANTHER" id="PTHR38011">
    <property type="entry name" value="DIHYDROFOLATE REDUCTASE FAMILY PROTEIN (AFU_ORTHOLOGUE AFUA_8G06820)"/>
    <property type="match status" value="1"/>
</dbReference>
<evidence type="ECO:0000256" key="6">
    <source>
        <dbReference type="ARBA" id="ARBA00022619"/>
    </source>
</evidence>
<dbReference type="Gene3D" id="3.40.140.10">
    <property type="entry name" value="Cytidine Deaminase, domain 2"/>
    <property type="match status" value="1"/>
</dbReference>
<sequence length="347" mass="38932">MTTDQRYMQRCLSLAGKALGYTYPNPLVGSVIVHQGKIIGEGWHTKAGEPHAEVNAIASVKDSSLLKESVLYVNLEPCAHFGKTPPCADLIIEKEIPKVVIGCMDIFSKVAGKGIERLQKAGREVVVGVLENECRALNSRFFTFHSKGRPYIILKWAQTRNGLIAPLRQEQQAPVWISNEFSQQLTHLWRAEEGAILVGRTTVERDNPSLTVRHWVGKNPLRLVIEGEHSLLDTFNVFRGEPTVVFSSKQSPNTEHVSYESLSSDLSMPNQMCNYLYDRQIQSLIVEGGAQVLQQFISEGLWDEARIFVGKSQFSEGIKAPLLQQPWESVHNVEGDYLFIYKNPIQG</sequence>
<feature type="binding site" evidence="15">
    <location>
        <position position="190"/>
    </location>
    <ligand>
        <name>substrate</name>
    </ligand>
</feature>
<comment type="pathway">
    <text evidence="3 13">Cofactor biosynthesis; riboflavin biosynthesis; 5-amino-6-(D-ribitylamino)uracil from GTP: step 3/4.</text>
</comment>
<dbReference type="InterPro" id="IPR016192">
    <property type="entry name" value="APOBEC/CMP_deaminase_Zn-bd"/>
</dbReference>
<dbReference type="PANTHER" id="PTHR38011:SF7">
    <property type="entry name" value="2,5-DIAMINO-6-RIBOSYLAMINO-4(3H)-PYRIMIDINONE 5'-PHOSPHATE REDUCTASE"/>
    <property type="match status" value="1"/>
</dbReference>
<comment type="function">
    <text evidence="1 13">Converts 2,5-diamino-6-(ribosylamino)-4(3h)-pyrimidinone 5'-phosphate into 5-amino-6-(ribosylamino)-2,4(1h,3h)-pyrimidinedione 5'-phosphate.</text>
</comment>
<reference evidence="19" key="1">
    <citation type="submission" date="2017-06" db="EMBL/GenBank/DDBJ databases">
        <title>Capnocytophaga spp. assemblies.</title>
        <authorList>
            <person name="Gulvik C.A."/>
        </authorList>
    </citation>
    <scope>NUCLEOTIDE SEQUENCE [LARGE SCALE GENOMIC DNA]</scope>
    <source>
        <strain evidence="19">H1496</strain>
    </source>
</reference>
<evidence type="ECO:0000256" key="2">
    <source>
        <dbReference type="ARBA" id="ARBA00004882"/>
    </source>
</evidence>
<comment type="catalytic activity">
    <reaction evidence="13">
        <text>5-amino-6-(5-phospho-D-ribitylamino)uracil + NADP(+) = 5-amino-6-(5-phospho-D-ribosylamino)uracil + NADPH + H(+)</text>
        <dbReference type="Rhea" id="RHEA:17845"/>
        <dbReference type="ChEBI" id="CHEBI:15378"/>
        <dbReference type="ChEBI" id="CHEBI:57783"/>
        <dbReference type="ChEBI" id="CHEBI:58349"/>
        <dbReference type="ChEBI" id="CHEBI:58421"/>
        <dbReference type="ChEBI" id="CHEBI:58453"/>
        <dbReference type="EC" id="1.1.1.193"/>
    </reaction>
</comment>
<dbReference type="Gene3D" id="3.40.430.10">
    <property type="entry name" value="Dihydrofolate Reductase, subunit A"/>
    <property type="match status" value="1"/>
</dbReference>
<feature type="binding site" evidence="15">
    <location>
        <position position="202"/>
    </location>
    <ligand>
        <name>NADP(+)</name>
        <dbReference type="ChEBI" id="CHEBI:58349"/>
    </ligand>
</feature>
<dbReference type="Pfam" id="PF01872">
    <property type="entry name" value="RibD_C"/>
    <property type="match status" value="1"/>
</dbReference>
<dbReference type="RefSeq" id="WP_095909495.1">
    <property type="nucleotide sequence ID" value="NZ_CP022386.1"/>
</dbReference>
<dbReference type="Pfam" id="PF00383">
    <property type="entry name" value="dCMP_cyt_deam_1"/>
    <property type="match status" value="1"/>
</dbReference>
<keyword evidence="10 13" id="KW-0521">NADP</keyword>
<dbReference type="CDD" id="cd01284">
    <property type="entry name" value="Riboflavin_deaminase-reductase"/>
    <property type="match status" value="1"/>
</dbReference>
<dbReference type="FunFam" id="3.40.140.10:FF:000025">
    <property type="entry name" value="Riboflavin biosynthesis protein RibD"/>
    <property type="match status" value="1"/>
</dbReference>
<dbReference type="Proteomes" id="UP000217250">
    <property type="component" value="Chromosome"/>
</dbReference>
<feature type="binding site" evidence="15">
    <location>
        <position position="206"/>
    </location>
    <ligand>
        <name>substrate</name>
    </ligand>
</feature>
<comment type="cofactor">
    <cofactor evidence="13 16">
        <name>Zn(2+)</name>
        <dbReference type="ChEBI" id="CHEBI:29105"/>
    </cofactor>
    <text evidence="13 16">Binds 1 zinc ion.</text>
</comment>
<evidence type="ECO:0000256" key="12">
    <source>
        <dbReference type="ARBA" id="ARBA00023268"/>
    </source>
</evidence>
<evidence type="ECO:0000256" key="14">
    <source>
        <dbReference type="PIRSR" id="PIRSR006769-1"/>
    </source>
</evidence>
<dbReference type="SUPFAM" id="SSF53927">
    <property type="entry name" value="Cytidine deaminase-like"/>
    <property type="match status" value="1"/>
</dbReference>
<dbReference type="GeneID" id="84807369"/>
<feature type="binding site" evidence="15">
    <location>
        <position position="210"/>
    </location>
    <ligand>
        <name>substrate</name>
    </ligand>
</feature>
<evidence type="ECO:0000256" key="7">
    <source>
        <dbReference type="ARBA" id="ARBA00022723"/>
    </source>
</evidence>
<dbReference type="NCBIfam" id="TIGR00326">
    <property type="entry name" value="eubact_ribD"/>
    <property type="match status" value="1"/>
</dbReference>
<feature type="active site" description="Proton donor" evidence="14">
    <location>
        <position position="53"/>
    </location>
</feature>
<name>A0A250FLT3_9FLAO</name>
<proteinExistence type="inferred from homology"/>
<comment type="similarity">
    <text evidence="4 13">In the N-terminal section; belongs to the cytidine and deoxycytidylate deaminase family.</text>
</comment>
<keyword evidence="9 13" id="KW-0862">Zinc</keyword>
<feature type="binding site" evidence="16">
    <location>
        <position position="78"/>
    </location>
    <ligand>
        <name>Zn(2+)</name>
        <dbReference type="ChEBI" id="CHEBI:29105"/>
        <note>catalytic</note>
    </ligand>
</feature>
<keyword evidence="7 13" id="KW-0479">Metal-binding</keyword>
<dbReference type="SUPFAM" id="SSF53597">
    <property type="entry name" value="Dihydrofolate reductase-like"/>
    <property type="match status" value="1"/>
</dbReference>
<dbReference type="GO" id="GO:0009231">
    <property type="term" value="P:riboflavin biosynthetic process"/>
    <property type="evidence" value="ECO:0007669"/>
    <property type="project" value="UniProtKB-UniPathway"/>
</dbReference>
<feature type="binding site" evidence="15">
    <location>
        <position position="287"/>
    </location>
    <ligand>
        <name>substrate</name>
    </ligand>
</feature>
<dbReference type="KEGG" id="cgh:CGC50_02175"/>
<protein>
    <recommendedName>
        <fullName evidence="13">Riboflavin biosynthesis protein RibD</fullName>
    </recommendedName>
    <domain>
        <recommendedName>
            <fullName evidence="13">Diaminohydroxyphosphoribosylaminopyrimidine deaminase</fullName>
            <shortName evidence="13">DRAP deaminase</shortName>
            <ecNumber evidence="13">3.5.4.26</ecNumber>
        </recommendedName>
        <alternativeName>
            <fullName evidence="13">Riboflavin-specific deaminase</fullName>
        </alternativeName>
    </domain>
    <domain>
        <recommendedName>
            <fullName evidence="13">5-amino-6-(5-phosphoribosylamino)uracil reductase</fullName>
            <ecNumber evidence="13">1.1.1.193</ecNumber>
        </recommendedName>
        <alternativeName>
            <fullName evidence="13">HTP reductase</fullName>
        </alternativeName>
    </domain>
</protein>
<dbReference type="EC" id="3.5.4.26" evidence="13"/>
<evidence type="ECO:0000256" key="13">
    <source>
        <dbReference type="PIRNR" id="PIRNR006769"/>
    </source>
</evidence>
<feature type="domain" description="CMP/dCMP-type deaminase" evidence="17">
    <location>
        <begin position="2"/>
        <end position="126"/>
    </location>
</feature>
<gene>
    <name evidence="18" type="primary">ribD</name>
    <name evidence="18" type="ORF">CGC50_02175</name>
</gene>
<evidence type="ECO:0000256" key="15">
    <source>
        <dbReference type="PIRSR" id="PIRSR006769-2"/>
    </source>
</evidence>
<dbReference type="InterPro" id="IPR016193">
    <property type="entry name" value="Cytidine_deaminase-like"/>
</dbReference>
<evidence type="ECO:0000313" key="18">
    <source>
        <dbReference type="EMBL" id="ATA86063.1"/>
    </source>
</evidence>
<dbReference type="PROSITE" id="PS00903">
    <property type="entry name" value="CYT_DCMP_DEAMINASES_1"/>
    <property type="match status" value="1"/>
</dbReference>
<dbReference type="EC" id="1.1.1.193" evidence="13"/>
<dbReference type="PROSITE" id="PS51747">
    <property type="entry name" value="CYT_DCMP_DEAMINASES_2"/>
    <property type="match status" value="1"/>
</dbReference>
<organism evidence="18 19">
    <name type="scientific">Capnocytophaga gingivalis</name>
    <dbReference type="NCBI Taxonomy" id="1017"/>
    <lineage>
        <taxon>Bacteria</taxon>
        <taxon>Pseudomonadati</taxon>
        <taxon>Bacteroidota</taxon>
        <taxon>Flavobacteriia</taxon>
        <taxon>Flavobacteriales</taxon>
        <taxon>Flavobacteriaceae</taxon>
        <taxon>Capnocytophaga</taxon>
    </lineage>
</organism>
<dbReference type="OrthoDB" id="9800865at2"/>
<evidence type="ECO:0000256" key="16">
    <source>
        <dbReference type="PIRSR" id="PIRSR006769-3"/>
    </source>
</evidence>
<keyword evidence="12" id="KW-0511">Multifunctional enzyme</keyword>
<evidence type="ECO:0000256" key="4">
    <source>
        <dbReference type="ARBA" id="ARBA00005259"/>
    </source>
</evidence>
<keyword evidence="11 13" id="KW-0560">Oxidoreductase</keyword>
<evidence type="ECO:0000259" key="17">
    <source>
        <dbReference type="PROSITE" id="PS51747"/>
    </source>
</evidence>
<evidence type="ECO:0000256" key="11">
    <source>
        <dbReference type="ARBA" id="ARBA00023002"/>
    </source>
</evidence>
<evidence type="ECO:0000313" key="19">
    <source>
        <dbReference type="Proteomes" id="UP000217250"/>
    </source>
</evidence>
<dbReference type="UniPathway" id="UPA00275">
    <property type="reaction ID" value="UER00401"/>
</dbReference>